<dbReference type="Pfam" id="PF04075">
    <property type="entry name" value="F420H2_quin_red"/>
    <property type="match status" value="1"/>
</dbReference>
<evidence type="ECO:0000313" key="2">
    <source>
        <dbReference type="Proteomes" id="UP000569914"/>
    </source>
</evidence>
<dbReference type="GO" id="GO:0016491">
    <property type="term" value="F:oxidoreductase activity"/>
    <property type="evidence" value="ECO:0007669"/>
    <property type="project" value="InterPro"/>
</dbReference>
<keyword evidence="2" id="KW-1185">Reference proteome</keyword>
<reference evidence="1 2" key="1">
    <citation type="submission" date="2020-07" db="EMBL/GenBank/DDBJ databases">
        <title>Sequencing the genomes of 1000 actinobacteria strains.</title>
        <authorList>
            <person name="Klenk H.-P."/>
        </authorList>
    </citation>
    <scope>NUCLEOTIDE SEQUENCE [LARGE SCALE GENOMIC DNA]</scope>
    <source>
        <strain evidence="1 2">DSM 22083</strain>
    </source>
</reference>
<evidence type="ECO:0000313" key="1">
    <source>
        <dbReference type="EMBL" id="NYE73519.1"/>
    </source>
</evidence>
<sequence>MPRTSTAQPSTAPIRDNSVGRQRVINRMMRGILNSPLHGLMSGRLTLLYVTGRKSGARYAVPLAYTDHEGQILLVSGGTWVRNLRGGGPVEVQHHGRRITTTPEVAEDPDRAWEIAVALLPPNPVLRRFQQIELDEAGLPRRDQFDAARERGAKFIALHPAG</sequence>
<dbReference type="Proteomes" id="UP000569914">
    <property type="component" value="Unassembled WGS sequence"/>
</dbReference>
<dbReference type="RefSeq" id="WP_179755067.1">
    <property type="nucleotide sequence ID" value="NZ_JACCBU010000001.1"/>
</dbReference>
<dbReference type="InterPro" id="IPR012349">
    <property type="entry name" value="Split_barrel_FMN-bd"/>
</dbReference>
<comment type="caution">
    <text evidence="1">The sequence shown here is derived from an EMBL/GenBank/DDBJ whole genome shotgun (WGS) entry which is preliminary data.</text>
</comment>
<protein>
    <submittedName>
        <fullName evidence="1">Deazaflavin-dependent oxidoreductase (Nitroreductase family)</fullName>
    </submittedName>
</protein>
<accession>A0A7Y9IC11</accession>
<dbReference type="Gene3D" id="2.30.110.10">
    <property type="entry name" value="Electron Transport, Fmn-binding Protein, Chain A"/>
    <property type="match status" value="1"/>
</dbReference>
<dbReference type="InterPro" id="IPR004378">
    <property type="entry name" value="F420H2_quin_Rdtase"/>
</dbReference>
<organism evidence="1 2">
    <name type="scientific">Microlunatus parietis</name>
    <dbReference type="NCBI Taxonomy" id="682979"/>
    <lineage>
        <taxon>Bacteria</taxon>
        <taxon>Bacillati</taxon>
        <taxon>Actinomycetota</taxon>
        <taxon>Actinomycetes</taxon>
        <taxon>Propionibacteriales</taxon>
        <taxon>Propionibacteriaceae</taxon>
        <taxon>Microlunatus</taxon>
    </lineage>
</organism>
<dbReference type="AlphaFoldDB" id="A0A7Y9IC11"/>
<gene>
    <name evidence="1" type="ORF">BKA15_004848</name>
</gene>
<name>A0A7Y9IC11_9ACTN</name>
<dbReference type="EMBL" id="JACCBU010000001">
    <property type="protein sequence ID" value="NYE73519.1"/>
    <property type="molecule type" value="Genomic_DNA"/>
</dbReference>
<proteinExistence type="predicted"/>